<dbReference type="AlphaFoldDB" id="A0A814B6Z6"/>
<dbReference type="OrthoDB" id="410104at2759"/>
<feature type="compositionally biased region" description="Polar residues" evidence="2">
    <location>
        <begin position="608"/>
        <end position="642"/>
    </location>
</feature>
<name>A0A814B6Z6_9BILA</name>
<organism evidence="3 5">
    <name type="scientific">Adineta steineri</name>
    <dbReference type="NCBI Taxonomy" id="433720"/>
    <lineage>
        <taxon>Eukaryota</taxon>
        <taxon>Metazoa</taxon>
        <taxon>Spiralia</taxon>
        <taxon>Gnathifera</taxon>
        <taxon>Rotifera</taxon>
        <taxon>Eurotatoria</taxon>
        <taxon>Bdelloidea</taxon>
        <taxon>Adinetida</taxon>
        <taxon>Adinetidae</taxon>
        <taxon>Adineta</taxon>
    </lineage>
</organism>
<gene>
    <name evidence="4" type="ORF">OKA104_LOCUS9377</name>
    <name evidence="3" type="ORF">VCS650_LOCUS10536</name>
</gene>
<evidence type="ECO:0000313" key="5">
    <source>
        <dbReference type="Proteomes" id="UP000663891"/>
    </source>
</evidence>
<dbReference type="SUPFAM" id="SSF101478">
    <property type="entry name" value="ADP-ribosylglycohydrolase"/>
    <property type="match status" value="1"/>
</dbReference>
<proteinExistence type="predicted"/>
<feature type="compositionally biased region" description="Polar residues" evidence="2">
    <location>
        <begin position="565"/>
        <end position="575"/>
    </location>
</feature>
<evidence type="ECO:0000313" key="3">
    <source>
        <dbReference type="EMBL" id="CAF0923946.1"/>
    </source>
</evidence>
<comment type="cofactor">
    <cofactor evidence="1">
        <name>Mg(2+)</name>
        <dbReference type="ChEBI" id="CHEBI:18420"/>
    </cofactor>
    <text evidence="1">Binds 2 magnesium ions per subunit.</text>
</comment>
<dbReference type="InterPro" id="IPR050792">
    <property type="entry name" value="ADP-ribosylglycohydrolase"/>
</dbReference>
<dbReference type="Gene3D" id="1.10.4080.10">
    <property type="entry name" value="ADP-ribosylation/Crystallin J1"/>
    <property type="match status" value="1"/>
</dbReference>
<keyword evidence="1" id="KW-0460">Magnesium</keyword>
<dbReference type="PANTHER" id="PTHR16222:SF12">
    <property type="entry name" value="ADP-RIBOSYLGLYCOHYDROLASE-RELATED"/>
    <property type="match status" value="1"/>
</dbReference>
<protein>
    <recommendedName>
        <fullName evidence="6">ADP-ribosylglycohydrolase</fullName>
    </recommendedName>
</protein>
<evidence type="ECO:0000313" key="4">
    <source>
        <dbReference type="EMBL" id="CAF3654214.1"/>
    </source>
</evidence>
<feature type="region of interest" description="Disordered" evidence="2">
    <location>
        <begin position="565"/>
        <end position="677"/>
    </location>
</feature>
<feature type="compositionally biased region" description="Polar residues" evidence="2">
    <location>
        <begin position="533"/>
        <end position="551"/>
    </location>
</feature>
<dbReference type="EMBL" id="CAJOAY010000396">
    <property type="protein sequence ID" value="CAF3654214.1"/>
    <property type="molecule type" value="Genomic_DNA"/>
</dbReference>
<reference evidence="3" key="1">
    <citation type="submission" date="2021-02" db="EMBL/GenBank/DDBJ databases">
        <authorList>
            <person name="Nowell W R."/>
        </authorList>
    </citation>
    <scope>NUCLEOTIDE SEQUENCE</scope>
</reference>
<feature type="binding site" evidence="1">
    <location>
        <position position="178"/>
    </location>
    <ligand>
        <name>Mg(2+)</name>
        <dbReference type="ChEBI" id="CHEBI:18420"/>
        <label>1</label>
    </ligand>
</feature>
<comment type="caution">
    <text evidence="3">The sequence shown here is derived from an EMBL/GenBank/DDBJ whole genome shotgun (WGS) entry which is preliminary data.</text>
</comment>
<evidence type="ECO:0000256" key="1">
    <source>
        <dbReference type="PIRSR" id="PIRSR605502-1"/>
    </source>
</evidence>
<dbReference type="PANTHER" id="PTHR16222">
    <property type="entry name" value="ADP-RIBOSYLGLYCOHYDROLASE"/>
    <property type="match status" value="1"/>
</dbReference>
<feature type="binding site" evidence="1">
    <location>
        <position position="414"/>
    </location>
    <ligand>
        <name>Mg(2+)</name>
        <dbReference type="ChEBI" id="CHEBI:18420"/>
        <label>1</label>
    </ligand>
</feature>
<feature type="compositionally biased region" description="Polar residues" evidence="2">
    <location>
        <begin position="36"/>
        <end position="91"/>
    </location>
</feature>
<feature type="compositionally biased region" description="Low complexity" evidence="2">
    <location>
        <begin position="589"/>
        <end position="602"/>
    </location>
</feature>
<dbReference type="EMBL" id="CAJNON010000076">
    <property type="protein sequence ID" value="CAF0923946.1"/>
    <property type="molecule type" value="Genomic_DNA"/>
</dbReference>
<feature type="binding site" evidence="1">
    <location>
        <position position="417"/>
    </location>
    <ligand>
        <name>Mg(2+)</name>
        <dbReference type="ChEBI" id="CHEBI:18420"/>
        <label>1</label>
    </ligand>
</feature>
<dbReference type="Proteomes" id="UP000663881">
    <property type="component" value="Unassembled WGS sequence"/>
</dbReference>
<feature type="binding site" evidence="1">
    <location>
        <position position="416"/>
    </location>
    <ligand>
        <name>Mg(2+)</name>
        <dbReference type="ChEBI" id="CHEBI:18420"/>
        <label>1</label>
    </ligand>
</feature>
<feature type="region of interest" description="Disordered" evidence="2">
    <location>
        <begin position="490"/>
        <end position="551"/>
    </location>
</feature>
<evidence type="ECO:0008006" key="6">
    <source>
        <dbReference type="Google" id="ProtNLM"/>
    </source>
</evidence>
<feature type="binding site" evidence="1">
    <location>
        <position position="179"/>
    </location>
    <ligand>
        <name>Mg(2+)</name>
        <dbReference type="ChEBI" id="CHEBI:18420"/>
        <label>1</label>
    </ligand>
</feature>
<dbReference type="Pfam" id="PF03747">
    <property type="entry name" value="ADP_ribosyl_GH"/>
    <property type="match status" value="1"/>
</dbReference>
<evidence type="ECO:0000256" key="2">
    <source>
        <dbReference type="SAM" id="MobiDB-lite"/>
    </source>
</evidence>
<sequence length="762" mass="85879">MKRWQSTMQKFREKVLRKPTSNGRSKSDYPGVSHHASLNQSVQQHHSSWDQSTQQPYHSSFDQPPLQQYHSTFDQPTQDRSSYPNQSTTNKPWLDLRYHDTSKTSIKKPAELENELQQPIGPIDPELLNKIQGSIVGMALGDALGAHVEFRPRQYLIDNPVTNLEGGGTWGLVKGQFTDDTSMAICLANSLISHSKFNPYDQLVRYKWWFRSGYMSSTGECFDIGAATKQSILEFEKRQNVFAKHNNLIQNDMDALSDPELLSQFDVNCSQAGVAGNGALMRLAPVPLFFHRHPSAAVEYSGISGQITHGDIKAYDACRYYGALIVAILHGYGKDQILDKQFYHDHKAWFGDKELCDEIRTIAEGSFKRKGGYDDGIRGKGYIVDALEAALWAFWSDNNSFEKGALAAVNLGDDTDTTAAIYGQLAGAHYGYKNLPKHWRKHVYAEKFLLNLSKWIAYDGALWQPSEYLHRINSSQNKVSVPAFIPTESQEVAQNSGRQRRRKYHNAPQPDPTSQFILPSSQTMNQEYMYPNDMNSPMNNQFQPDSGINAVPLTTSSTIKYITTLNQEPIHSPQSRSKRSSENNKQQITSRTTSSMSSTNNRSDTDSANQRSSNTYKNGLTVPSQNATRTDVQTSQPMSTSYKPILQNKLINDRSNENNLGVDKLQKRDSSKSRPHSTYLENHAIQINDRSAMPINESSRIRNTGRTSQNQFAYDSQGTNDTFINKNYSATDRSTREQGQGKLVDSITISGRPSTNRSTNYF</sequence>
<dbReference type="InterPro" id="IPR005502">
    <property type="entry name" value="Ribosyl_crysJ1"/>
</dbReference>
<dbReference type="GO" id="GO:0046872">
    <property type="term" value="F:metal ion binding"/>
    <property type="evidence" value="ECO:0007669"/>
    <property type="project" value="UniProtKB-KW"/>
</dbReference>
<feature type="binding site" evidence="1">
    <location>
        <position position="180"/>
    </location>
    <ligand>
        <name>Mg(2+)</name>
        <dbReference type="ChEBI" id="CHEBI:18420"/>
        <label>1</label>
    </ligand>
</feature>
<feature type="compositionally biased region" description="Polar residues" evidence="2">
    <location>
        <begin position="512"/>
        <end position="526"/>
    </location>
</feature>
<dbReference type="Proteomes" id="UP000663891">
    <property type="component" value="Unassembled WGS sequence"/>
</dbReference>
<keyword evidence="1" id="KW-0479">Metal-binding</keyword>
<accession>A0A814B6Z6</accession>
<dbReference type="InterPro" id="IPR036705">
    <property type="entry name" value="Ribosyl_crysJ1_sf"/>
</dbReference>
<feature type="region of interest" description="Disordered" evidence="2">
    <location>
        <begin position="1"/>
        <end position="96"/>
    </location>
</feature>